<dbReference type="InterPro" id="IPR027370">
    <property type="entry name" value="Znf-RING_euk"/>
</dbReference>
<dbReference type="Proteomes" id="UP001519460">
    <property type="component" value="Unassembled WGS sequence"/>
</dbReference>
<dbReference type="InterPro" id="IPR008983">
    <property type="entry name" value="Tumour_necrosis_fac-like_dom"/>
</dbReference>
<evidence type="ECO:0000313" key="9">
    <source>
        <dbReference type="Proteomes" id="UP001519460"/>
    </source>
</evidence>
<evidence type="ECO:0000256" key="3">
    <source>
        <dbReference type="ARBA" id="ARBA00022833"/>
    </source>
</evidence>
<reference evidence="8 9" key="1">
    <citation type="journal article" date="2023" name="Sci. Data">
        <title>Genome assembly of the Korean intertidal mud-creeper Batillaria attramentaria.</title>
        <authorList>
            <person name="Patra A.K."/>
            <person name="Ho P.T."/>
            <person name="Jun S."/>
            <person name="Lee S.J."/>
            <person name="Kim Y."/>
            <person name="Won Y.J."/>
        </authorList>
    </citation>
    <scope>NUCLEOTIDE SEQUENCE [LARGE SCALE GENOMIC DNA]</scope>
    <source>
        <strain evidence="8">Wonlab-2016</strain>
    </source>
</reference>
<sequence length="666" mass="72426">MATGGSDRSVDSRVVCSVCLEPYRGRQPKLLPCFHTFCLPCLSQLAESGTHSQTSGDACSAPSVTIACPTCRNVIPVPPGGVAQFQSNFYVSDDNDAPEDSATRDDTTPAAMATREQVQDKDAELREKVRGQVKVMEVVLTRLDEEEEEIARQRGAMDHDIQTRYATGLRHMADARDQCVSSLRDAAQMAQDKLEADRLVAKNMHSTLSQLVTKEESDLQAGMLNEAALRHFQQVSTRKGQQTYFTYSTQDAGTSTMVQAFLDFMGKVAPFGQAPLVTPPAVTNLPAENPATEETQQLLNANSADIIKLRHELSALQTQNSQLRQDLTTVLADNTQLTKNVGAVQKDVSNLMTSVQAENTRLAADAISNQKKISAVEVETKKIGTDVEGLLHDVGNLHKSVLAVHTENTKLGADVCTVQTDFAKIQQDIATIQADHTKLITDANTLQNDVAKVQQDVVSVMTDNAKLNTNVGTMQKEIANFQKDVTVVQRDVGAVKQDIAAVQVETKKLEGDNSALRQDLSTSIGEFASLKAKASDVVAFYALLDGVTTTKTSNAYLVFSNVLTNVGQGYDCKTGIFTAPLPGVYIFMVTASPWAKNDKSRFYLLLDDQQLAWSEAYGENTSTCHAVLELTAGQRLCVQSGSAQDYCFYGNGHTYFSGVLVQARLQ</sequence>
<dbReference type="Gene3D" id="2.60.120.40">
    <property type="match status" value="1"/>
</dbReference>
<proteinExistence type="predicted"/>
<evidence type="ECO:0000256" key="2">
    <source>
        <dbReference type="ARBA" id="ARBA00022771"/>
    </source>
</evidence>
<dbReference type="SMART" id="SM00184">
    <property type="entry name" value="RING"/>
    <property type="match status" value="1"/>
</dbReference>
<name>A0ABD0LAE0_9CAEN</name>
<dbReference type="InterPro" id="IPR001073">
    <property type="entry name" value="C1q_dom"/>
</dbReference>
<dbReference type="SMART" id="SM00110">
    <property type="entry name" value="C1Q"/>
    <property type="match status" value="1"/>
</dbReference>
<feature type="domain" description="RING-type" evidence="6">
    <location>
        <begin position="16"/>
        <end position="72"/>
    </location>
</feature>
<gene>
    <name evidence="8" type="ORF">BaRGS_00012590</name>
</gene>
<keyword evidence="3" id="KW-0862">Zinc</keyword>
<dbReference type="PROSITE" id="PS00518">
    <property type="entry name" value="ZF_RING_1"/>
    <property type="match status" value="1"/>
</dbReference>
<dbReference type="GO" id="GO:0008270">
    <property type="term" value="F:zinc ion binding"/>
    <property type="evidence" value="ECO:0007669"/>
    <property type="project" value="UniProtKB-KW"/>
</dbReference>
<dbReference type="Gene3D" id="3.30.40.10">
    <property type="entry name" value="Zinc/RING finger domain, C3HC4 (zinc finger)"/>
    <property type="match status" value="1"/>
</dbReference>
<evidence type="ECO:0000259" key="7">
    <source>
        <dbReference type="PROSITE" id="PS50871"/>
    </source>
</evidence>
<evidence type="ECO:0000256" key="4">
    <source>
        <dbReference type="PROSITE-ProRule" id="PRU00175"/>
    </source>
</evidence>
<keyword evidence="2 4" id="KW-0863">Zinc-finger</keyword>
<dbReference type="InterPro" id="IPR047153">
    <property type="entry name" value="TRIM45/56/19-like"/>
</dbReference>
<comment type="caution">
    <text evidence="8">The sequence shown here is derived from an EMBL/GenBank/DDBJ whole genome shotgun (WGS) entry which is preliminary data.</text>
</comment>
<dbReference type="SUPFAM" id="SSF57850">
    <property type="entry name" value="RING/U-box"/>
    <property type="match status" value="1"/>
</dbReference>
<keyword evidence="1" id="KW-0479">Metal-binding</keyword>
<dbReference type="Pfam" id="PF13445">
    <property type="entry name" value="zf-RING_UBOX"/>
    <property type="match status" value="1"/>
</dbReference>
<dbReference type="AlphaFoldDB" id="A0ABD0LAE0"/>
<evidence type="ECO:0000256" key="5">
    <source>
        <dbReference type="SAM" id="MobiDB-lite"/>
    </source>
</evidence>
<dbReference type="InterPro" id="IPR001841">
    <property type="entry name" value="Znf_RING"/>
</dbReference>
<keyword evidence="9" id="KW-1185">Reference proteome</keyword>
<organism evidence="8 9">
    <name type="scientific">Batillaria attramentaria</name>
    <dbReference type="NCBI Taxonomy" id="370345"/>
    <lineage>
        <taxon>Eukaryota</taxon>
        <taxon>Metazoa</taxon>
        <taxon>Spiralia</taxon>
        <taxon>Lophotrochozoa</taxon>
        <taxon>Mollusca</taxon>
        <taxon>Gastropoda</taxon>
        <taxon>Caenogastropoda</taxon>
        <taxon>Sorbeoconcha</taxon>
        <taxon>Cerithioidea</taxon>
        <taxon>Batillariidae</taxon>
        <taxon>Batillaria</taxon>
    </lineage>
</organism>
<dbReference type="InterPro" id="IPR013083">
    <property type="entry name" value="Znf_RING/FYVE/PHD"/>
</dbReference>
<dbReference type="SUPFAM" id="SSF49842">
    <property type="entry name" value="TNF-like"/>
    <property type="match status" value="1"/>
</dbReference>
<dbReference type="SUPFAM" id="SSF58100">
    <property type="entry name" value="Bacterial hemolysins"/>
    <property type="match status" value="1"/>
</dbReference>
<dbReference type="InterPro" id="IPR017907">
    <property type="entry name" value="Znf_RING_CS"/>
</dbReference>
<protein>
    <recommendedName>
        <fullName evidence="10">C1q domain-containing protein</fullName>
    </recommendedName>
</protein>
<dbReference type="Pfam" id="PF00386">
    <property type="entry name" value="C1q"/>
    <property type="match status" value="1"/>
</dbReference>
<dbReference type="Gene3D" id="1.20.5.170">
    <property type="match status" value="2"/>
</dbReference>
<evidence type="ECO:0008006" key="10">
    <source>
        <dbReference type="Google" id="ProtNLM"/>
    </source>
</evidence>
<evidence type="ECO:0000256" key="1">
    <source>
        <dbReference type="ARBA" id="ARBA00022723"/>
    </source>
</evidence>
<evidence type="ECO:0000259" key="6">
    <source>
        <dbReference type="PROSITE" id="PS50089"/>
    </source>
</evidence>
<evidence type="ECO:0000313" key="8">
    <source>
        <dbReference type="EMBL" id="KAK7496180.1"/>
    </source>
</evidence>
<dbReference type="PANTHER" id="PTHR25462">
    <property type="entry name" value="BONUS, ISOFORM C-RELATED"/>
    <property type="match status" value="1"/>
</dbReference>
<dbReference type="PROSITE" id="PS50089">
    <property type="entry name" value="ZF_RING_2"/>
    <property type="match status" value="1"/>
</dbReference>
<dbReference type="PANTHER" id="PTHR25462:SF296">
    <property type="entry name" value="MEIOTIC P26, ISOFORM F"/>
    <property type="match status" value="1"/>
</dbReference>
<accession>A0ABD0LAE0</accession>
<feature type="region of interest" description="Disordered" evidence="5">
    <location>
        <begin position="91"/>
        <end position="116"/>
    </location>
</feature>
<dbReference type="PROSITE" id="PS50871">
    <property type="entry name" value="C1Q"/>
    <property type="match status" value="1"/>
</dbReference>
<dbReference type="PRINTS" id="PR00007">
    <property type="entry name" value="COMPLEMNTC1Q"/>
</dbReference>
<dbReference type="EMBL" id="JACVVK020000069">
    <property type="protein sequence ID" value="KAK7496180.1"/>
    <property type="molecule type" value="Genomic_DNA"/>
</dbReference>
<feature type="domain" description="C1q" evidence="7">
    <location>
        <begin position="533"/>
        <end position="666"/>
    </location>
</feature>